<evidence type="ECO:0000256" key="4">
    <source>
        <dbReference type="ARBA" id="ARBA00023128"/>
    </source>
</evidence>
<keyword evidence="4" id="KW-0496">Mitochondrion</keyword>
<comment type="similarity">
    <text evidence="2">Belongs to the universal ribosomal protein uS10 family.</text>
</comment>
<dbReference type="STRING" id="946362.F2UFW1"/>
<dbReference type="PANTHER" id="PTHR13334">
    <property type="entry name" value="MITOCHONDRIAL 28S RIBOSOMAL PROTEIN S10"/>
    <property type="match status" value="1"/>
</dbReference>
<evidence type="ECO:0000259" key="8">
    <source>
        <dbReference type="SMART" id="SM01403"/>
    </source>
</evidence>
<evidence type="ECO:0000256" key="2">
    <source>
        <dbReference type="ARBA" id="ARBA00007102"/>
    </source>
</evidence>
<evidence type="ECO:0000256" key="7">
    <source>
        <dbReference type="ARBA" id="ARBA00035544"/>
    </source>
</evidence>
<accession>F2UFW1</accession>
<dbReference type="GO" id="GO:0006412">
    <property type="term" value="P:translation"/>
    <property type="evidence" value="ECO:0007669"/>
    <property type="project" value="InterPro"/>
</dbReference>
<evidence type="ECO:0000313" key="10">
    <source>
        <dbReference type="Proteomes" id="UP000007799"/>
    </source>
</evidence>
<evidence type="ECO:0000256" key="1">
    <source>
        <dbReference type="ARBA" id="ARBA00004173"/>
    </source>
</evidence>
<dbReference type="InterPro" id="IPR036838">
    <property type="entry name" value="Ribosomal_uS10_dom_sf"/>
</dbReference>
<dbReference type="HAMAP" id="MF_00508">
    <property type="entry name" value="Ribosomal_uS10"/>
    <property type="match status" value="1"/>
</dbReference>
<dbReference type="OrthoDB" id="366214at2759"/>
<dbReference type="KEGG" id="sre:PTSG_06466"/>
<dbReference type="InParanoid" id="F2UFW1"/>
<dbReference type="InterPro" id="IPR027486">
    <property type="entry name" value="Ribosomal_uS10_dom"/>
</dbReference>
<evidence type="ECO:0000256" key="6">
    <source>
        <dbReference type="ARBA" id="ARBA00035261"/>
    </source>
</evidence>
<dbReference type="EMBL" id="GL832972">
    <property type="protein sequence ID" value="EGD75389.1"/>
    <property type="molecule type" value="Genomic_DNA"/>
</dbReference>
<proteinExistence type="inferred from homology"/>
<sequence length="251" mass="27199">MRQVARRWCWSVGAAARAAPTVTAQQAKQGAKRAVSITTTTTTTTTTGVAAASTVGQMRVFDARHVRAHQQQLGAQMRCMHVAAAALARGAAAPSAEPATSTANATTAKPKITTYDIRTHSESGLFHSVTIKGESWNYANLDSFFGFIERAADELNIQRGGTVKLPTHRKEYTVLSSPHVYKQHRSQYVLKTHKRCIKIKNVTEETAASFVEYIMTNAPPGVASRVIMRAAASMPRAATTTNTRTRAARAQ</sequence>
<dbReference type="Pfam" id="PF00338">
    <property type="entry name" value="Ribosomal_S10"/>
    <property type="match status" value="1"/>
</dbReference>
<dbReference type="PANTHER" id="PTHR13334:SF4">
    <property type="entry name" value="SMALL RIBOSOMAL SUBUNIT PROTEIN US10M"/>
    <property type="match status" value="1"/>
</dbReference>
<dbReference type="SMART" id="SM01403">
    <property type="entry name" value="Ribosomal_S10"/>
    <property type="match status" value="1"/>
</dbReference>
<keyword evidence="5" id="KW-0687">Ribonucleoprotein</keyword>
<keyword evidence="3" id="KW-0689">Ribosomal protein</keyword>
<dbReference type="GO" id="GO:0003735">
    <property type="term" value="F:structural constituent of ribosome"/>
    <property type="evidence" value="ECO:0007669"/>
    <property type="project" value="InterPro"/>
</dbReference>
<evidence type="ECO:0000256" key="3">
    <source>
        <dbReference type="ARBA" id="ARBA00022980"/>
    </source>
</evidence>
<dbReference type="Proteomes" id="UP000007799">
    <property type="component" value="Unassembled WGS sequence"/>
</dbReference>
<dbReference type="AlphaFoldDB" id="F2UFW1"/>
<reference evidence="9" key="1">
    <citation type="submission" date="2009-08" db="EMBL/GenBank/DDBJ databases">
        <title>Annotation of Salpingoeca rosetta.</title>
        <authorList>
            <consortium name="The Broad Institute Genome Sequencing Platform"/>
            <person name="Russ C."/>
            <person name="Cuomo C."/>
            <person name="Burger G."/>
            <person name="Gray M.W."/>
            <person name="Holland P.W.H."/>
            <person name="King N."/>
            <person name="Lang F.B.F."/>
            <person name="Roger A.J."/>
            <person name="Ruiz-Trillo I."/>
            <person name="Young S.K."/>
            <person name="Zeng Q."/>
            <person name="Gargeya S."/>
            <person name="Alvarado L."/>
            <person name="Berlin A."/>
            <person name="Chapman S.B."/>
            <person name="Chen Z."/>
            <person name="Freedman E."/>
            <person name="Gellesch M."/>
            <person name="Goldberg J."/>
            <person name="Griggs A."/>
            <person name="Gujja S."/>
            <person name="Heilman E."/>
            <person name="Heiman D."/>
            <person name="Howarth C."/>
            <person name="Mehta T."/>
            <person name="Neiman D."/>
            <person name="Pearson M."/>
            <person name="Roberts A."/>
            <person name="Saif S."/>
            <person name="Shea T."/>
            <person name="Shenoy N."/>
            <person name="Sisk P."/>
            <person name="Stolte C."/>
            <person name="Sykes S."/>
            <person name="White J."/>
            <person name="Yandava C."/>
            <person name="Haas B."/>
            <person name="Nusbaum C."/>
            <person name="Birren B."/>
        </authorList>
    </citation>
    <scope>NUCLEOTIDE SEQUENCE [LARGE SCALE GENOMIC DNA]</scope>
    <source>
        <strain evidence="9">ATCC 50818</strain>
    </source>
</reference>
<evidence type="ECO:0000256" key="5">
    <source>
        <dbReference type="ARBA" id="ARBA00023274"/>
    </source>
</evidence>
<dbReference type="Gene3D" id="3.30.70.600">
    <property type="entry name" value="Ribosomal protein S10 domain"/>
    <property type="match status" value="1"/>
</dbReference>
<dbReference type="InterPro" id="IPR040055">
    <property type="entry name" value="Ribosomal_uS10m"/>
</dbReference>
<dbReference type="SUPFAM" id="SSF54999">
    <property type="entry name" value="Ribosomal protein S10"/>
    <property type="match status" value="1"/>
</dbReference>
<dbReference type="eggNOG" id="KOG3321">
    <property type="taxonomic scope" value="Eukaryota"/>
</dbReference>
<keyword evidence="10" id="KW-1185">Reference proteome</keyword>
<evidence type="ECO:0000313" key="9">
    <source>
        <dbReference type="EMBL" id="EGD75389.1"/>
    </source>
</evidence>
<protein>
    <recommendedName>
        <fullName evidence="6">Small ribosomal subunit protein uS10m</fullName>
    </recommendedName>
    <alternativeName>
        <fullName evidence="7">28S ribosomal protein S10, mitochondrial</fullName>
    </alternativeName>
</protein>
<dbReference type="InterPro" id="IPR001848">
    <property type="entry name" value="Ribosomal_uS10"/>
</dbReference>
<gene>
    <name evidence="9" type="ORF">PTSG_06466</name>
</gene>
<comment type="subcellular location">
    <subcellularLocation>
        <location evidence="1">Mitochondrion</location>
    </subcellularLocation>
</comment>
<dbReference type="RefSeq" id="XP_004991846.1">
    <property type="nucleotide sequence ID" value="XM_004991789.1"/>
</dbReference>
<dbReference type="GeneID" id="16072406"/>
<dbReference type="GO" id="GO:0005763">
    <property type="term" value="C:mitochondrial small ribosomal subunit"/>
    <property type="evidence" value="ECO:0007669"/>
    <property type="project" value="InterPro"/>
</dbReference>
<name>F2UFW1_SALR5</name>
<feature type="domain" description="Small ribosomal subunit protein uS10" evidence="8">
    <location>
        <begin position="130"/>
        <end position="227"/>
    </location>
</feature>
<organism evidence="10">
    <name type="scientific">Salpingoeca rosetta (strain ATCC 50818 / BSB-021)</name>
    <dbReference type="NCBI Taxonomy" id="946362"/>
    <lineage>
        <taxon>Eukaryota</taxon>
        <taxon>Choanoflagellata</taxon>
        <taxon>Craspedida</taxon>
        <taxon>Salpingoecidae</taxon>
        <taxon>Salpingoeca</taxon>
    </lineage>
</organism>